<dbReference type="EMBL" id="JBHRTQ010000003">
    <property type="protein sequence ID" value="MFC3173087.1"/>
    <property type="molecule type" value="Genomic_DNA"/>
</dbReference>
<reference evidence="4" key="1">
    <citation type="journal article" date="2019" name="Int. J. Syst. Evol. Microbiol.">
        <title>The Global Catalogue of Microorganisms (GCM) 10K type strain sequencing project: providing services to taxonomists for standard genome sequencing and annotation.</title>
        <authorList>
            <consortium name="The Broad Institute Genomics Platform"/>
            <consortium name="The Broad Institute Genome Sequencing Center for Infectious Disease"/>
            <person name="Wu L."/>
            <person name="Ma J."/>
        </authorList>
    </citation>
    <scope>NUCLEOTIDE SEQUENCE [LARGE SCALE GENOMIC DNA]</scope>
    <source>
        <strain evidence="4">KCTC 42984</strain>
    </source>
</reference>
<dbReference type="PANTHER" id="PTHR12526:SF572">
    <property type="entry name" value="BLL5144 PROTEIN"/>
    <property type="match status" value="1"/>
</dbReference>
<dbReference type="RefSeq" id="WP_379508483.1">
    <property type="nucleotide sequence ID" value="NZ_JBHRTQ010000003.1"/>
</dbReference>
<evidence type="ECO:0000259" key="2">
    <source>
        <dbReference type="Pfam" id="PF13439"/>
    </source>
</evidence>
<name>A0ABV7IMB2_9SPHN</name>
<dbReference type="SUPFAM" id="SSF53756">
    <property type="entry name" value="UDP-Glycosyltransferase/glycogen phosphorylase"/>
    <property type="match status" value="1"/>
</dbReference>
<dbReference type="PANTHER" id="PTHR12526">
    <property type="entry name" value="GLYCOSYLTRANSFERASE"/>
    <property type="match status" value="1"/>
</dbReference>
<evidence type="ECO:0000259" key="1">
    <source>
        <dbReference type="Pfam" id="PF00534"/>
    </source>
</evidence>
<protein>
    <submittedName>
        <fullName evidence="3">Glycosyltransferase family 4 protein</fullName>
    </submittedName>
</protein>
<feature type="domain" description="Glycosyltransferase subfamily 4-like N-terminal" evidence="2">
    <location>
        <begin position="52"/>
        <end position="203"/>
    </location>
</feature>
<accession>A0ABV7IMB2</accession>
<sequence length="412" mass="44037">MHSEAFRPLLSGELAGSADVVPIFPWAGQAPQPIPVRRRVALVGTYAPRKCGIATFTRDVVEQFARFHPEIALDVFALDNRAAAPVAYRGVAGVIAQEDATDYRRAARAINESGADAVWLQHEYGIFGGEDGAMVCDFVDQVAAPLVLTCHTVLGEPSAGQERVLRHLVSRASRIMVMSHHARRLLASRYGADAGVIEVIPHGAPDRPFGRKARAKAAMGLADRTVLMTFGLLGPGKGLERVIEALPAIVARHPAVIYRIVGATHPNCLLREGEACRESLAALACKLGVADHVAWDNRFLATDELLDQLEACDIYITPYPNLQQATSGTLSYAVALGKAVVSTPYIHATELLADEVGLLIEPGSSQAIAEAVGGLLDRPERLAALERRAYARGRATIWPAFADAGAALVGRA</sequence>
<dbReference type="Proteomes" id="UP001595604">
    <property type="component" value="Unassembled WGS sequence"/>
</dbReference>
<evidence type="ECO:0000313" key="3">
    <source>
        <dbReference type="EMBL" id="MFC3173087.1"/>
    </source>
</evidence>
<feature type="non-terminal residue" evidence="3">
    <location>
        <position position="412"/>
    </location>
</feature>
<gene>
    <name evidence="3" type="ORF">ACFOD9_02360</name>
</gene>
<dbReference type="Pfam" id="PF13439">
    <property type="entry name" value="Glyco_transf_4"/>
    <property type="match status" value="1"/>
</dbReference>
<proteinExistence type="predicted"/>
<feature type="domain" description="Glycosyl transferase family 1" evidence="1">
    <location>
        <begin position="223"/>
        <end position="391"/>
    </location>
</feature>
<dbReference type="Pfam" id="PF00534">
    <property type="entry name" value="Glycos_transf_1"/>
    <property type="match status" value="1"/>
</dbReference>
<organism evidence="3 4">
    <name type="scientific">Novosphingobium bradum</name>
    <dbReference type="NCBI Taxonomy" id="1737444"/>
    <lineage>
        <taxon>Bacteria</taxon>
        <taxon>Pseudomonadati</taxon>
        <taxon>Pseudomonadota</taxon>
        <taxon>Alphaproteobacteria</taxon>
        <taxon>Sphingomonadales</taxon>
        <taxon>Sphingomonadaceae</taxon>
        <taxon>Novosphingobium</taxon>
    </lineage>
</organism>
<dbReference type="Gene3D" id="3.40.50.2000">
    <property type="entry name" value="Glycogen Phosphorylase B"/>
    <property type="match status" value="2"/>
</dbReference>
<dbReference type="InterPro" id="IPR028098">
    <property type="entry name" value="Glyco_trans_4-like_N"/>
</dbReference>
<dbReference type="InterPro" id="IPR001296">
    <property type="entry name" value="Glyco_trans_1"/>
</dbReference>
<keyword evidence="4" id="KW-1185">Reference proteome</keyword>
<dbReference type="CDD" id="cd03822">
    <property type="entry name" value="GT4_mannosyltransferase-like"/>
    <property type="match status" value="1"/>
</dbReference>
<comment type="caution">
    <text evidence="3">The sequence shown here is derived from an EMBL/GenBank/DDBJ whole genome shotgun (WGS) entry which is preliminary data.</text>
</comment>
<evidence type="ECO:0000313" key="4">
    <source>
        <dbReference type="Proteomes" id="UP001595604"/>
    </source>
</evidence>